<dbReference type="GO" id="GO:0004497">
    <property type="term" value="F:monooxygenase activity"/>
    <property type="evidence" value="ECO:0007669"/>
    <property type="project" value="InterPro"/>
</dbReference>
<dbReference type="AlphaFoldDB" id="A0AA39ZYB1"/>
<dbReference type="GO" id="GO:0016705">
    <property type="term" value="F:oxidoreductase activity, acting on paired donors, with incorporation or reduction of molecular oxygen"/>
    <property type="evidence" value="ECO:0007669"/>
    <property type="project" value="InterPro"/>
</dbReference>
<protein>
    <submittedName>
        <fullName evidence="1">Uncharacterized protein</fullName>
    </submittedName>
</protein>
<gene>
    <name evidence="1" type="ORF">B0T26DRAFT_755470</name>
</gene>
<evidence type="ECO:0000313" key="2">
    <source>
        <dbReference type="Proteomes" id="UP001172101"/>
    </source>
</evidence>
<accession>A0AA39ZYB1</accession>
<dbReference type="Proteomes" id="UP001172101">
    <property type="component" value="Unassembled WGS sequence"/>
</dbReference>
<evidence type="ECO:0000313" key="1">
    <source>
        <dbReference type="EMBL" id="KAK0705898.1"/>
    </source>
</evidence>
<sequence length="168" mass="18914">MGESAWGSFQGPRSLELDPNMVGALWDFDMVAFSLLYGLPRWMMANAARKNFDWDGLDAEPDWEEHFGARTSGKLTKYLKEAGFTDRSIACYISIIARLRLHFSMAITRETTASVVLEGHKIPKGSFVQDFTGAISHLDETIWAKGGHPAAEFWGGRHFRSYPTLPIR</sequence>
<name>A0AA39ZYB1_9PEZI</name>
<comment type="caution">
    <text evidence="1">The sequence shown here is derived from an EMBL/GenBank/DDBJ whole genome shotgun (WGS) entry which is preliminary data.</text>
</comment>
<dbReference type="InterPro" id="IPR036396">
    <property type="entry name" value="Cyt_P450_sf"/>
</dbReference>
<dbReference type="GO" id="GO:0020037">
    <property type="term" value="F:heme binding"/>
    <property type="evidence" value="ECO:0007669"/>
    <property type="project" value="InterPro"/>
</dbReference>
<dbReference type="GeneID" id="85329232"/>
<reference evidence="1" key="1">
    <citation type="submission" date="2023-06" db="EMBL/GenBank/DDBJ databases">
        <title>Genome-scale phylogeny and comparative genomics of the fungal order Sordariales.</title>
        <authorList>
            <consortium name="Lawrence Berkeley National Laboratory"/>
            <person name="Hensen N."/>
            <person name="Bonometti L."/>
            <person name="Westerberg I."/>
            <person name="Brannstrom I.O."/>
            <person name="Guillou S."/>
            <person name="Cros-Aarteil S."/>
            <person name="Calhoun S."/>
            <person name="Haridas S."/>
            <person name="Kuo A."/>
            <person name="Mondo S."/>
            <person name="Pangilinan J."/>
            <person name="Riley R."/>
            <person name="LaButti K."/>
            <person name="Andreopoulos B."/>
            <person name="Lipzen A."/>
            <person name="Chen C."/>
            <person name="Yanf M."/>
            <person name="Daum C."/>
            <person name="Ng V."/>
            <person name="Clum A."/>
            <person name="Steindorff A."/>
            <person name="Ohm R."/>
            <person name="Martin F."/>
            <person name="Silar P."/>
            <person name="Natvig D."/>
            <person name="Lalanne C."/>
            <person name="Gautier V."/>
            <person name="Ament-velasquez S.L."/>
            <person name="Kruys A."/>
            <person name="Hutchinson M.I."/>
            <person name="Powell A.J."/>
            <person name="Barry K."/>
            <person name="Miller A.N."/>
            <person name="Grigoriev I.V."/>
            <person name="Debuchy R."/>
            <person name="Gladieux P."/>
            <person name="Thoren M.H."/>
            <person name="Johannesson H."/>
        </authorList>
    </citation>
    <scope>NUCLEOTIDE SEQUENCE</scope>
    <source>
        <strain evidence="1">SMH2392-1A</strain>
    </source>
</reference>
<keyword evidence="2" id="KW-1185">Reference proteome</keyword>
<dbReference type="SUPFAM" id="SSF48264">
    <property type="entry name" value="Cytochrome P450"/>
    <property type="match status" value="1"/>
</dbReference>
<proteinExistence type="predicted"/>
<organism evidence="1 2">
    <name type="scientific">Lasiosphaeria miniovina</name>
    <dbReference type="NCBI Taxonomy" id="1954250"/>
    <lineage>
        <taxon>Eukaryota</taxon>
        <taxon>Fungi</taxon>
        <taxon>Dikarya</taxon>
        <taxon>Ascomycota</taxon>
        <taxon>Pezizomycotina</taxon>
        <taxon>Sordariomycetes</taxon>
        <taxon>Sordariomycetidae</taxon>
        <taxon>Sordariales</taxon>
        <taxon>Lasiosphaeriaceae</taxon>
        <taxon>Lasiosphaeria</taxon>
    </lineage>
</organism>
<dbReference type="GO" id="GO:0005506">
    <property type="term" value="F:iron ion binding"/>
    <property type="evidence" value="ECO:0007669"/>
    <property type="project" value="InterPro"/>
</dbReference>
<dbReference type="RefSeq" id="XP_060290992.1">
    <property type="nucleotide sequence ID" value="XM_060445962.1"/>
</dbReference>
<dbReference type="EMBL" id="JAUIRO010000007">
    <property type="protein sequence ID" value="KAK0705898.1"/>
    <property type="molecule type" value="Genomic_DNA"/>
</dbReference>